<dbReference type="Proteomes" id="UP000515312">
    <property type="component" value="Chromosome"/>
</dbReference>
<accession>A0A7G8BDV4</accession>
<sequence length="78" mass="9084">MRTTLSIDDDVASLLEQEVRRSGESFKWTINRLLRLGLMAANQPRERKPFVVKPRSLNLPSYDCVEDILEFLEGPEHR</sequence>
<evidence type="ECO:0000313" key="1">
    <source>
        <dbReference type="EMBL" id="QNI30724.1"/>
    </source>
</evidence>
<gene>
    <name evidence="1" type="ORF">H7849_16515</name>
</gene>
<reference evidence="1 2" key="1">
    <citation type="submission" date="2020-08" db="EMBL/GenBank/DDBJ databases">
        <title>Edaphobacter telluris sp. nov. and Acidobacterium dinghuensis sp. nov., two acidobacteria isolated from forest soil.</title>
        <authorList>
            <person name="Fu J."/>
            <person name="Qiu L."/>
        </authorList>
    </citation>
    <scope>NUCLEOTIDE SEQUENCE [LARGE SCALE GENOMIC DNA]</scope>
    <source>
        <strain evidence="1">4Y35</strain>
    </source>
</reference>
<dbReference type="KEGG" id="adin:H7849_16515"/>
<organism evidence="1 2">
    <name type="scientific">Alloacidobacterium dinghuense</name>
    <dbReference type="NCBI Taxonomy" id="2763107"/>
    <lineage>
        <taxon>Bacteria</taxon>
        <taxon>Pseudomonadati</taxon>
        <taxon>Acidobacteriota</taxon>
        <taxon>Terriglobia</taxon>
        <taxon>Terriglobales</taxon>
        <taxon>Acidobacteriaceae</taxon>
        <taxon>Alloacidobacterium</taxon>
    </lineage>
</organism>
<evidence type="ECO:0000313" key="2">
    <source>
        <dbReference type="Proteomes" id="UP000515312"/>
    </source>
</evidence>
<protein>
    <recommendedName>
        <fullName evidence="3">DUF2191 domain-containing protein</fullName>
    </recommendedName>
</protein>
<proteinExistence type="predicted"/>
<dbReference type="EMBL" id="CP060394">
    <property type="protein sequence ID" value="QNI30724.1"/>
    <property type="molecule type" value="Genomic_DNA"/>
</dbReference>
<keyword evidence="2" id="KW-1185">Reference proteome</keyword>
<dbReference type="AlphaFoldDB" id="A0A7G8BDV4"/>
<dbReference type="RefSeq" id="WP_186740788.1">
    <property type="nucleotide sequence ID" value="NZ_CP060394.1"/>
</dbReference>
<name>A0A7G8BDV4_9BACT</name>
<evidence type="ECO:0008006" key="3">
    <source>
        <dbReference type="Google" id="ProtNLM"/>
    </source>
</evidence>